<evidence type="ECO:0000313" key="4">
    <source>
        <dbReference type="WBParaSite" id="DME_0000668001-mRNA-1"/>
    </source>
</evidence>
<organism evidence="2 4">
    <name type="scientific">Dracunculus medinensis</name>
    <name type="common">Guinea worm</name>
    <dbReference type="NCBI Taxonomy" id="318479"/>
    <lineage>
        <taxon>Eukaryota</taxon>
        <taxon>Metazoa</taxon>
        <taxon>Ecdysozoa</taxon>
        <taxon>Nematoda</taxon>
        <taxon>Chromadorea</taxon>
        <taxon>Rhabditida</taxon>
        <taxon>Spirurina</taxon>
        <taxon>Dracunculoidea</taxon>
        <taxon>Dracunculidae</taxon>
        <taxon>Dracunculus</taxon>
    </lineage>
</organism>
<accession>A0A0N4UGP7</accession>
<evidence type="ECO:0000313" key="3">
    <source>
        <dbReference type="Proteomes" id="UP000274756"/>
    </source>
</evidence>
<protein>
    <submittedName>
        <fullName evidence="4">C2H2-type domain-containing protein</fullName>
    </submittedName>
</protein>
<dbReference type="Proteomes" id="UP000274756">
    <property type="component" value="Unassembled WGS sequence"/>
</dbReference>
<dbReference type="Proteomes" id="UP000038040">
    <property type="component" value="Unplaced"/>
</dbReference>
<gene>
    <name evidence="1" type="ORF">DME_LOCUS9706</name>
</gene>
<dbReference type="EMBL" id="UYYG01001188">
    <property type="protein sequence ID" value="VDN59733.1"/>
    <property type="molecule type" value="Genomic_DNA"/>
</dbReference>
<sequence length="457" mass="52311">MRIKSPICRPPEAPFLIPLVPFIKYALNWCILSANVNIDSVGVFNVRRCIGMSLEEITMKSYSGKLKNRVKEEWKGEDYGPVTWEELSNMRQNSVILFNSELYPNKISEWSLRAEPGRETKYYICVLCRRLQDRGKREVPPMYFGPPARILVRDGRFLVHPDYPRTPHICGFAENPMSDRAMVLARRAMIRARTEISEDGMTPREKIQEVLRRFREDEKYAHLSEDEIQQMENIICGGNGGRPWSDSSIARSLYINRRKLTSSKNCTKRKVYDCPIVGCDFLTSAAGMIDVHLSEKHKAADGETELTNKNCKNEFKLVHVDDSGNPVLPAENTLDIVQYENDSLANTDYGPVTLEALSNKRRNTIILFKSIRYPNKISEWSVKTPSSDISKYYTCVLCRKLKDSGKRCSPPVEYPPAARIVVRDGRFIVHPDYPKTPHICGFENNPLADHASVLSRR</sequence>
<keyword evidence="3" id="KW-1185">Reference proteome</keyword>
<proteinExistence type="predicted"/>
<reference evidence="1 3" key="2">
    <citation type="submission" date="2018-11" db="EMBL/GenBank/DDBJ databases">
        <authorList>
            <consortium name="Pathogen Informatics"/>
        </authorList>
    </citation>
    <scope>NUCLEOTIDE SEQUENCE [LARGE SCALE GENOMIC DNA]</scope>
</reference>
<dbReference type="OrthoDB" id="5800216at2759"/>
<evidence type="ECO:0000313" key="2">
    <source>
        <dbReference type="Proteomes" id="UP000038040"/>
    </source>
</evidence>
<dbReference type="WBParaSite" id="DME_0000668001-mRNA-1">
    <property type="protein sequence ID" value="DME_0000668001-mRNA-1"/>
    <property type="gene ID" value="DME_0000668001"/>
</dbReference>
<dbReference type="AlphaFoldDB" id="A0A0N4UGP7"/>
<reference evidence="4" key="1">
    <citation type="submission" date="2017-02" db="UniProtKB">
        <authorList>
            <consortium name="WormBaseParasite"/>
        </authorList>
    </citation>
    <scope>IDENTIFICATION</scope>
</reference>
<name>A0A0N4UGP7_DRAME</name>
<evidence type="ECO:0000313" key="1">
    <source>
        <dbReference type="EMBL" id="VDN59733.1"/>
    </source>
</evidence>